<dbReference type="EMBL" id="JAEKJZ010000005">
    <property type="protein sequence ID" value="MBN9672670.1"/>
    <property type="molecule type" value="Genomic_DNA"/>
</dbReference>
<dbReference type="InterPro" id="IPR005331">
    <property type="entry name" value="Sulfotransferase"/>
</dbReference>
<dbReference type="Gene3D" id="3.40.50.300">
    <property type="entry name" value="P-loop containing nucleotide triphosphate hydrolases"/>
    <property type="match status" value="1"/>
</dbReference>
<dbReference type="Pfam" id="PF03567">
    <property type="entry name" value="Sulfotransfer_2"/>
    <property type="match status" value="1"/>
</dbReference>
<dbReference type="Proteomes" id="UP000664096">
    <property type="component" value="Unassembled WGS sequence"/>
</dbReference>
<organism evidence="1 2">
    <name type="scientific">Roseibium aggregatum</name>
    <dbReference type="NCBI Taxonomy" id="187304"/>
    <lineage>
        <taxon>Bacteria</taxon>
        <taxon>Pseudomonadati</taxon>
        <taxon>Pseudomonadota</taxon>
        <taxon>Alphaproteobacteria</taxon>
        <taxon>Hyphomicrobiales</taxon>
        <taxon>Stappiaceae</taxon>
        <taxon>Roseibium</taxon>
    </lineage>
</organism>
<reference evidence="1" key="1">
    <citation type="submission" date="2020-12" db="EMBL/GenBank/DDBJ databases">
        <title>Oil enriched cultivation method for isolating marine PHA-producing bacteria.</title>
        <authorList>
            <person name="Zheng W."/>
            <person name="Yu S."/>
            <person name="Huang Y."/>
        </authorList>
    </citation>
    <scope>NUCLEOTIDE SEQUENCE</scope>
    <source>
        <strain evidence="1">SY-2-12</strain>
    </source>
</reference>
<comment type="caution">
    <text evidence="1">The sequence shown here is derived from an EMBL/GenBank/DDBJ whole genome shotgun (WGS) entry which is preliminary data.</text>
</comment>
<dbReference type="GO" id="GO:0008146">
    <property type="term" value="F:sulfotransferase activity"/>
    <property type="evidence" value="ECO:0007669"/>
    <property type="project" value="InterPro"/>
</dbReference>
<gene>
    <name evidence="1" type="ORF">JF539_20110</name>
</gene>
<evidence type="ECO:0000313" key="1">
    <source>
        <dbReference type="EMBL" id="MBN9672670.1"/>
    </source>
</evidence>
<dbReference type="RefSeq" id="WP_207142532.1">
    <property type="nucleotide sequence ID" value="NZ_JAEKJZ010000005.1"/>
</dbReference>
<dbReference type="InterPro" id="IPR027417">
    <property type="entry name" value="P-loop_NTPase"/>
</dbReference>
<sequence>MISGETKNRLGYLAVKFRLRPKRYLFIHIPKNAGTAIKGAEQLRGKIITPIERRLVSKAYVEDFRKSLETYRGLPNFEHARLIDVNKYVRLSSTAFAVVRNPWSRVVSRYLFAIQTRGLTTADAHKTENFEEFLEERFVWADKPFFWHRAVRGWYPQIDYLVDENRQLAVDVLRQEHLSEEVKRYFDLSENLVPRNVTKGPRFDYREIYDPKTTQIVADWYARDIETFGFDFDTSATRNAVFS</sequence>
<name>A0A939EJ69_9HYPH</name>
<protein>
    <submittedName>
        <fullName evidence="1">Sulfotransferase family 2 domain-containing protein</fullName>
    </submittedName>
</protein>
<dbReference type="AlphaFoldDB" id="A0A939EJ69"/>
<dbReference type="SUPFAM" id="SSF52540">
    <property type="entry name" value="P-loop containing nucleoside triphosphate hydrolases"/>
    <property type="match status" value="1"/>
</dbReference>
<dbReference type="GO" id="GO:0016020">
    <property type="term" value="C:membrane"/>
    <property type="evidence" value="ECO:0007669"/>
    <property type="project" value="InterPro"/>
</dbReference>
<evidence type="ECO:0000313" key="2">
    <source>
        <dbReference type="Proteomes" id="UP000664096"/>
    </source>
</evidence>
<proteinExistence type="predicted"/>
<accession>A0A939EJ69</accession>